<comment type="caution">
    <text evidence="3">The sequence shown here is derived from an EMBL/GenBank/DDBJ whole genome shotgun (WGS) entry which is preliminary data.</text>
</comment>
<evidence type="ECO:0000256" key="1">
    <source>
        <dbReference type="ARBA" id="ARBA00023172"/>
    </source>
</evidence>
<dbReference type="AlphaFoldDB" id="A0A829W806"/>
<dbReference type="SUPFAM" id="SSF56349">
    <property type="entry name" value="DNA breaking-rejoining enzymes"/>
    <property type="match status" value="1"/>
</dbReference>
<organism evidence="3 4">
    <name type="scientific">Enterocloster clostridioformis</name>
    <dbReference type="NCBI Taxonomy" id="1531"/>
    <lineage>
        <taxon>Bacteria</taxon>
        <taxon>Bacillati</taxon>
        <taxon>Bacillota</taxon>
        <taxon>Clostridia</taxon>
        <taxon>Lachnospirales</taxon>
        <taxon>Lachnospiraceae</taxon>
        <taxon>Enterocloster</taxon>
    </lineage>
</organism>
<evidence type="ECO:0000313" key="4">
    <source>
        <dbReference type="Proteomes" id="UP000315200"/>
    </source>
</evidence>
<proteinExistence type="predicted"/>
<accession>A0A829W806</accession>
<protein>
    <recommendedName>
        <fullName evidence="2">Tyr recombinase domain-containing protein</fullName>
    </recommendedName>
</protein>
<name>A0A829W806_9FIRM</name>
<dbReference type="GO" id="GO:0006310">
    <property type="term" value="P:DNA recombination"/>
    <property type="evidence" value="ECO:0007669"/>
    <property type="project" value="UniProtKB-KW"/>
</dbReference>
<dbReference type="GO" id="GO:0015074">
    <property type="term" value="P:DNA integration"/>
    <property type="evidence" value="ECO:0007669"/>
    <property type="project" value="InterPro"/>
</dbReference>
<dbReference type="EMBL" id="BJLB01000001">
    <property type="protein sequence ID" value="GEA36014.1"/>
    <property type="molecule type" value="Genomic_DNA"/>
</dbReference>
<evidence type="ECO:0000259" key="2">
    <source>
        <dbReference type="PROSITE" id="PS51898"/>
    </source>
</evidence>
<evidence type="ECO:0000313" key="3">
    <source>
        <dbReference type="EMBL" id="GEA36014.1"/>
    </source>
</evidence>
<keyword evidence="1" id="KW-0233">DNA recombination</keyword>
<sequence>MSVGNVERIIKKYASQIRSQQYPDFPEHCYPHMLRRTRATNLYQDGTELELVSRILGHSSTETTRIYAVPSIEMMRKAMETGSLSTDEKPLWPDNEEEMARICGLR</sequence>
<gene>
    <name evidence="3" type="ORF">Ccl03g_17270</name>
</gene>
<dbReference type="InterPro" id="IPR013762">
    <property type="entry name" value="Integrase-like_cat_sf"/>
</dbReference>
<dbReference type="InterPro" id="IPR002104">
    <property type="entry name" value="Integrase_catalytic"/>
</dbReference>
<dbReference type="Gene3D" id="1.10.443.10">
    <property type="entry name" value="Intergrase catalytic core"/>
    <property type="match status" value="1"/>
</dbReference>
<dbReference type="PROSITE" id="PS51898">
    <property type="entry name" value="TYR_RECOMBINASE"/>
    <property type="match status" value="1"/>
</dbReference>
<feature type="domain" description="Tyr recombinase" evidence="2">
    <location>
        <begin position="1"/>
        <end position="80"/>
    </location>
</feature>
<dbReference type="GO" id="GO:0003677">
    <property type="term" value="F:DNA binding"/>
    <property type="evidence" value="ECO:0007669"/>
    <property type="project" value="InterPro"/>
</dbReference>
<dbReference type="Proteomes" id="UP000315200">
    <property type="component" value="Unassembled WGS sequence"/>
</dbReference>
<dbReference type="Pfam" id="PF00589">
    <property type="entry name" value="Phage_integrase"/>
    <property type="match status" value="1"/>
</dbReference>
<reference evidence="3 4" key="1">
    <citation type="submission" date="2019-06" db="EMBL/GenBank/DDBJ databases">
        <title>Draft genome sequence of [Clostridium] clostridioforme NBRC 113352.</title>
        <authorList>
            <person name="Miura T."/>
            <person name="Furukawa M."/>
            <person name="Shimamura M."/>
            <person name="Ohyama Y."/>
            <person name="Yamazoe A."/>
            <person name="Kawasaki H."/>
        </authorList>
    </citation>
    <scope>NUCLEOTIDE SEQUENCE [LARGE SCALE GENOMIC DNA]</scope>
    <source>
        <strain evidence="3 4">NBRC 113352</strain>
    </source>
</reference>
<dbReference type="InterPro" id="IPR011010">
    <property type="entry name" value="DNA_brk_join_enz"/>
</dbReference>